<organism evidence="2 3">
    <name type="scientific">Actinoallomurus bryophytorum</name>
    <dbReference type="NCBI Taxonomy" id="1490222"/>
    <lineage>
        <taxon>Bacteria</taxon>
        <taxon>Bacillati</taxon>
        <taxon>Actinomycetota</taxon>
        <taxon>Actinomycetes</taxon>
        <taxon>Streptosporangiales</taxon>
        <taxon>Thermomonosporaceae</taxon>
        <taxon>Actinoallomurus</taxon>
    </lineage>
</organism>
<dbReference type="AlphaFoldDB" id="A0A543CMY3"/>
<feature type="transmembrane region" description="Helical" evidence="1">
    <location>
        <begin position="139"/>
        <end position="166"/>
    </location>
</feature>
<keyword evidence="1" id="KW-0472">Membrane</keyword>
<comment type="caution">
    <text evidence="2">The sequence shown here is derived from an EMBL/GenBank/DDBJ whole genome shotgun (WGS) entry which is preliminary data.</text>
</comment>
<feature type="transmembrane region" description="Helical" evidence="1">
    <location>
        <begin position="82"/>
        <end position="99"/>
    </location>
</feature>
<protein>
    <submittedName>
        <fullName evidence="2">Uncharacterized protein</fullName>
    </submittedName>
</protein>
<feature type="transmembrane region" description="Helical" evidence="1">
    <location>
        <begin position="111"/>
        <end position="132"/>
    </location>
</feature>
<evidence type="ECO:0000313" key="3">
    <source>
        <dbReference type="Proteomes" id="UP000316096"/>
    </source>
</evidence>
<feature type="transmembrane region" description="Helical" evidence="1">
    <location>
        <begin position="254"/>
        <end position="276"/>
    </location>
</feature>
<dbReference type="EMBL" id="VFOZ01000001">
    <property type="protein sequence ID" value="TQL98468.1"/>
    <property type="molecule type" value="Genomic_DNA"/>
</dbReference>
<feature type="transmembrane region" description="Helical" evidence="1">
    <location>
        <begin position="192"/>
        <end position="214"/>
    </location>
</feature>
<dbReference type="RefSeq" id="WP_141957063.1">
    <property type="nucleotide sequence ID" value="NZ_VFOZ01000001.1"/>
</dbReference>
<keyword evidence="1" id="KW-1133">Transmembrane helix</keyword>
<evidence type="ECO:0000256" key="1">
    <source>
        <dbReference type="SAM" id="Phobius"/>
    </source>
</evidence>
<dbReference type="Proteomes" id="UP000316096">
    <property type="component" value="Unassembled WGS sequence"/>
</dbReference>
<sequence>MSAVRNTTAIIVAAAAGAVLGLVQVTVAELTDITTLGADFGGGDDRVQGAQVTLVAWYCAMAVPLAVAIAGARRDLGLKTRGVAVLAAAAGTLAVYPLAAHFSSDGMRHNVVSALLAGILLGIVGASAVAVAPAIGRGLAAYVALLWAAALVFTSLVSNTVVYAGLVQPLGLDFLDSLGSSLPADLPHNLGYHLPTMLPVAVVVLVLAGILSGVTARRTGAWAVSIATGAAGPVLAAVLYRLTPDELSLWNESASALVFALAVCCLVLAVAVTAVFRRRAPRELPADEPSPAE</sequence>
<name>A0A543CMY3_9ACTN</name>
<evidence type="ECO:0000313" key="2">
    <source>
        <dbReference type="EMBL" id="TQL98468.1"/>
    </source>
</evidence>
<gene>
    <name evidence="2" type="ORF">FB559_4094</name>
</gene>
<feature type="transmembrane region" description="Helical" evidence="1">
    <location>
        <begin position="221"/>
        <end position="242"/>
    </location>
</feature>
<feature type="transmembrane region" description="Helical" evidence="1">
    <location>
        <begin position="52"/>
        <end position="70"/>
    </location>
</feature>
<accession>A0A543CMY3</accession>
<keyword evidence="3" id="KW-1185">Reference proteome</keyword>
<proteinExistence type="predicted"/>
<reference evidence="2 3" key="1">
    <citation type="submission" date="2019-06" db="EMBL/GenBank/DDBJ databases">
        <title>Sequencing the genomes of 1000 actinobacteria strains.</title>
        <authorList>
            <person name="Klenk H.-P."/>
        </authorList>
    </citation>
    <scope>NUCLEOTIDE SEQUENCE [LARGE SCALE GENOMIC DNA]</scope>
    <source>
        <strain evidence="2 3">DSM 102200</strain>
    </source>
</reference>
<dbReference type="OrthoDB" id="3482970at2"/>
<keyword evidence="1" id="KW-0812">Transmembrane</keyword>